<dbReference type="GO" id="GO:0008170">
    <property type="term" value="F:N-methyltransferase activity"/>
    <property type="evidence" value="ECO:0007669"/>
    <property type="project" value="TreeGrafter"/>
</dbReference>
<reference evidence="5 6" key="1">
    <citation type="journal article" date="2017" name="Nat. Ecol. Evol.">
        <title>Scallop genome provides insights into evolution of bilaterian karyotype and development.</title>
        <authorList>
            <person name="Wang S."/>
            <person name="Zhang J."/>
            <person name="Jiao W."/>
            <person name="Li J."/>
            <person name="Xun X."/>
            <person name="Sun Y."/>
            <person name="Guo X."/>
            <person name="Huan P."/>
            <person name="Dong B."/>
            <person name="Zhang L."/>
            <person name="Hu X."/>
            <person name="Sun X."/>
            <person name="Wang J."/>
            <person name="Zhao C."/>
            <person name="Wang Y."/>
            <person name="Wang D."/>
            <person name="Huang X."/>
            <person name="Wang R."/>
            <person name="Lv J."/>
            <person name="Li Y."/>
            <person name="Zhang Z."/>
            <person name="Liu B."/>
            <person name="Lu W."/>
            <person name="Hui Y."/>
            <person name="Liang J."/>
            <person name="Zhou Z."/>
            <person name="Hou R."/>
            <person name="Li X."/>
            <person name="Liu Y."/>
            <person name="Li H."/>
            <person name="Ning X."/>
            <person name="Lin Y."/>
            <person name="Zhao L."/>
            <person name="Xing Q."/>
            <person name="Dou J."/>
            <person name="Li Y."/>
            <person name="Mao J."/>
            <person name="Guo H."/>
            <person name="Dou H."/>
            <person name="Li T."/>
            <person name="Mu C."/>
            <person name="Jiang W."/>
            <person name="Fu Q."/>
            <person name="Fu X."/>
            <person name="Miao Y."/>
            <person name="Liu J."/>
            <person name="Yu Q."/>
            <person name="Li R."/>
            <person name="Liao H."/>
            <person name="Li X."/>
            <person name="Kong Y."/>
            <person name="Jiang Z."/>
            <person name="Chourrout D."/>
            <person name="Li R."/>
            <person name="Bao Z."/>
        </authorList>
    </citation>
    <scope>NUCLEOTIDE SEQUENCE [LARGE SCALE GENOMIC DNA]</scope>
    <source>
        <strain evidence="5 6">PY_sf001</strain>
    </source>
</reference>
<evidence type="ECO:0000256" key="3">
    <source>
        <dbReference type="ARBA" id="ARBA00022679"/>
    </source>
</evidence>
<keyword evidence="4" id="KW-0949">S-adenosyl-L-methionine</keyword>
<protein>
    <submittedName>
        <fullName evidence="5">Phenylethanolamine N-methyltransferase</fullName>
    </submittedName>
</protein>
<comment type="similarity">
    <text evidence="1">Belongs to the class I-like SAM-binding methyltransferase superfamily. NNMT/PNMT/TEMT family.</text>
</comment>
<dbReference type="NCBIfam" id="NF041360">
    <property type="entry name" value="GntF_guanitoxin"/>
    <property type="match status" value="1"/>
</dbReference>
<dbReference type="GO" id="GO:0005829">
    <property type="term" value="C:cytosol"/>
    <property type="evidence" value="ECO:0007669"/>
    <property type="project" value="TreeGrafter"/>
</dbReference>
<evidence type="ECO:0000256" key="2">
    <source>
        <dbReference type="ARBA" id="ARBA00022603"/>
    </source>
</evidence>
<keyword evidence="3 5" id="KW-0808">Transferase</keyword>
<dbReference type="SUPFAM" id="SSF53335">
    <property type="entry name" value="S-adenosyl-L-methionine-dependent methyltransferases"/>
    <property type="match status" value="1"/>
</dbReference>
<sequence>MATKKETTNFDDFDPERYMKDYYDDASWLYMEGEDLPFAFNELHRAFSSFQLKGNRLLDIGTGPSIHSIISASSHVDEIYLSDYSPKNRKYLQKWKEGDINFNEGMIKYLLRLEGSKTTAADRQKQMRIKVKDIFHIDIKTEQPLGSNNIEKFDIITSSYCLEAVTHSLNEFHACIHNIASLLKINGHIIVAGELEASRYVVGDYKFKCVAVSQSDVYNSFEQAGFRIESFREMSAPNPGKDLLSDFKGAYVMVAKKVR</sequence>
<dbReference type="OrthoDB" id="10050085at2759"/>
<dbReference type="CDD" id="cd02440">
    <property type="entry name" value="AdoMet_MTases"/>
    <property type="match status" value="1"/>
</dbReference>
<dbReference type="Proteomes" id="UP000242188">
    <property type="component" value="Unassembled WGS sequence"/>
</dbReference>
<evidence type="ECO:0000256" key="4">
    <source>
        <dbReference type="ARBA" id="ARBA00022691"/>
    </source>
</evidence>
<keyword evidence="2 5" id="KW-0489">Methyltransferase</keyword>
<gene>
    <name evidence="5" type="ORF">KP79_PYT24203</name>
</gene>
<dbReference type="InterPro" id="IPR029063">
    <property type="entry name" value="SAM-dependent_MTases_sf"/>
</dbReference>
<evidence type="ECO:0000256" key="1">
    <source>
        <dbReference type="ARBA" id="ARBA00007996"/>
    </source>
</evidence>
<proteinExistence type="inferred from homology"/>
<accession>A0A210Q4R6</accession>
<dbReference type="InterPro" id="IPR053384">
    <property type="entry name" value="SAM-dep_methyltransferase"/>
</dbReference>
<comment type="caution">
    <text evidence="5">The sequence shown here is derived from an EMBL/GenBank/DDBJ whole genome shotgun (WGS) entry which is preliminary data.</text>
</comment>
<organism evidence="5 6">
    <name type="scientific">Mizuhopecten yessoensis</name>
    <name type="common">Japanese scallop</name>
    <name type="synonym">Patinopecten yessoensis</name>
    <dbReference type="NCBI Taxonomy" id="6573"/>
    <lineage>
        <taxon>Eukaryota</taxon>
        <taxon>Metazoa</taxon>
        <taxon>Spiralia</taxon>
        <taxon>Lophotrochozoa</taxon>
        <taxon>Mollusca</taxon>
        <taxon>Bivalvia</taxon>
        <taxon>Autobranchia</taxon>
        <taxon>Pteriomorphia</taxon>
        <taxon>Pectinida</taxon>
        <taxon>Pectinoidea</taxon>
        <taxon>Pectinidae</taxon>
        <taxon>Mizuhopecten</taxon>
    </lineage>
</organism>
<evidence type="ECO:0000313" key="6">
    <source>
        <dbReference type="Proteomes" id="UP000242188"/>
    </source>
</evidence>
<dbReference type="AlphaFoldDB" id="A0A210Q4R6"/>
<dbReference type="GO" id="GO:0032259">
    <property type="term" value="P:methylation"/>
    <property type="evidence" value="ECO:0007669"/>
    <property type="project" value="UniProtKB-KW"/>
</dbReference>
<dbReference type="Gene3D" id="3.40.50.150">
    <property type="entry name" value="Vaccinia Virus protein VP39"/>
    <property type="match status" value="1"/>
</dbReference>
<dbReference type="PROSITE" id="PS51681">
    <property type="entry name" value="SAM_MT_NNMT_PNMT_TEMT"/>
    <property type="match status" value="1"/>
</dbReference>
<dbReference type="EMBL" id="NEDP02005018">
    <property type="protein sequence ID" value="OWF43732.1"/>
    <property type="molecule type" value="Genomic_DNA"/>
</dbReference>
<dbReference type="Pfam" id="PF01234">
    <property type="entry name" value="NNMT_PNMT_TEMT"/>
    <property type="match status" value="1"/>
</dbReference>
<dbReference type="STRING" id="6573.A0A210Q4R6"/>
<keyword evidence="6" id="KW-1185">Reference proteome</keyword>
<name>A0A210Q4R6_MIZYE</name>
<dbReference type="PANTHER" id="PTHR10867">
    <property type="entry name" value="NNMT/PNMT/TEMT FAMILY MEMBER"/>
    <property type="match status" value="1"/>
</dbReference>
<dbReference type="PANTHER" id="PTHR10867:SF17">
    <property type="entry name" value="NICOTINAMIDE N-METHYLTRANSFERASE"/>
    <property type="match status" value="1"/>
</dbReference>
<evidence type="ECO:0000313" key="5">
    <source>
        <dbReference type="EMBL" id="OWF43732.1"/>
    </source>
</evidence>
<dbReference type="InterPro" id="IPR000940">
    <property type="entry name" value="NNMT_TEMT_trans"/>
</dbReference>